<dbReference type="InterPro" id="IPR000182">
    <property type="entry name" value="GNAT_dom"/>
</dbReference>
<protein>
    <recommendedName>
        <fullName evidence="1">N-acetyltransferase domain-containing protein</fullName>
    </recommendedName>
</protein>
<proteinExistence type="predicted"/>
<keyword evidence="3" id="KW-1185">Reference proteome</keyword>
<evidence type="ECO:0000259" key="1">
    <source>
        <dbReference type="PROSITE" id="PS51186"/>
    </source>
</evidence>
<gene>
    <name evidence="2" type="ORF">FJTKL_14335</name>
</gene>
<name>A0ABR4E847_9PEZI</name>
<feature type="domain" description="N-acetyltransferase" evidence="1">
    <location>
        <begin position="59"/>
        <end position="223"/>
    </location>
</feature>
<dbReference type="Gene3D" id="3.40.630.30">
    <property type="match status" value="1"/>
</dbReference>
<dbReference type="InterPro" id="IPR016181">
    <property type="entry name" value="Acyl_CoA_acyltransferase"/>
</dbReference>
<sequence>MADMKPRIDLIPWDFDSEEHQQRMYLQRLACGWRSDEIQKWAELGRAGKKTLYWIGLAEDLSDRETLSAQHIAENLQESAPITDTAPTHWQQPRTPSNRAFVPIGHVALDLRPEENAHLNLTDDGIVWVAGLYVSWTLQRYGFGREAMRLAEHLASQEPLGAKWIVLDTMPRDQQMKPAFVKKVYFAQGKPAPKVPIQDWYEGQGYESFARDVAAYKWANPITGETEDFDYLFLRKRVT</sequence>
<dbReference type="SUPFAM" id="SSF55729">
    <property type="entry name" value="Acyl-CoA N-acyltransferases (Nat)"/>
    <property type="match status" value="1"/>
</dbReference>
<evidence type="ECO:0000313" key="2">
    <source>
        <dbReference type="EMBL" id="KAL2278616.1"/>
    </source>
</evidence>
<dbReference type="PROSITE" id="PS51186">
    <property type="entry name" value="GNAT"/>
    <property type="match status" value="1"/>
</dbReference>
<dbReference type="CDD" id="cd04301">
    <property type="entry name" value="NAT_SF"/>
    <property type="match status" value="1"/>
</dbReference>
<comment type="caution">
    <text evidence="2">The sequence shown here is derived from an EMBL/GenBank/DDBJ whole genome shotgun (WGS) entry which is preliminary data.</text>
</comment>
<dbReference type="Pfam" id="PF00583">
    <property type="entry name" value="Acetyltransf_1"/>
    <property type="match status" value="1"/>
</dbReference>
<organism evidence="2 3">
    <name type="scientific">Diaporthe vaccinii</name>
    <dbReference type="NCBI Taxonomy" id="105482"/>
    <lineage>
        <taxon>Eukaryota</taxon>
        <taxon>Fungi</taxon>
        <taxon>Dikarya</taxon>
        <taxon>Ascomycota</taxon>
        <taxon>Pezizomycotina</taxon>
        <taxon>Sordariomycetes</taxon>
        <taxon>Sordariomycetidae</taxon>
        <taxon>Diaporthales</taxon>
        <taxon>Diaporthaceae</taxon>
        <taxon>Diaporthe</taxon>
        <taxon>Diaporthe eres species complex</taxon>
    </lineage>
</organism>
<dbReference type="EMBL" id="JBAWTH010000085">
    <property type="protein sequence ID" value="KAL2278616.1"/>
    <property type="molecule type" value="Genomic_DNA"/>
</dbReference>
<evidence type="ECO:0000313" key="3">
    <source>
        <dbReference type="Proteomes" id="UP001600888"/>
    </source>
</evidence>
<accession>A0ABR4E847</accession>
<reference evidence="2 3" key="1">
    <citation type="submission" date="2024-03" db="EMBL/GenBank/DDBJ databases">
        <title>A high-quality draft genome sequence of Diaporthe vaccinii, a causative agent of upright dieback and viscid rot disease in cranberry plants.</title>
        <authorList>
            <person name="Sarrasin M."/>
            <person name="Lang B.F."/>
            <person name="Burger G."/>
        </authorList>
    </citation>
    <scope>NUCLEOTIDE SEQUENCE [LARGE SCALE GENOMIC DNA]</scope>
    <source>
        <strain evidence="2 3">IS7</strain>
    </source>
</reference>
<dbReference type="Proteomes" id="UP001600888">
    <property type="component" value="Unassembled WGS sequence"/>
</dbReference>